<comment type="caution">
    <text evidence="2">The sequence shown here is derived from an EMBL/GenBank/DDBJ whole genome shotgun (WGS) entry which is preliminary data.</text>
</comment>
<accession>A0ABW2B4W5</accession>
<dbReference type="InterPro" id="IPR029039">
    <property type="entry name" value="Flavoprotein-like_sf"/>
</dbReference>
<dbReference type="Pfam" id="PF03358">
    <property type="entry name" value="FMN_red"/>
    <property type="match status" value="1"/>
</dbReference>
<dbReference type="PANTHER" id="PTHR30543:SF21">
    <property type="entry name" value="NAD(P)H-DEPENDENT FMN REDUCTASE LOT6"/>
    <property type="match status" value="1"/>
</dbReference>
<evidence type="ECO:0000313" key="2">
    <source>
        <dbReference type="EMBL" id="MFC6760079.1"/>
    </source>
</evidence>
<dbReference type="InterPro" id="IPR005025">
    <property type="entry name" value="FMN_Rdtase-like_dom"/>
</dbReference>
<organism evidence="2 3">
    <name type="scientific">Sulfitobacter porphyrae</name>
    <dbReference type="NCBI Taxonomy" id="1246864"/>
    <lineage>
        <taxon>Bacteria</taxon>
        <taxon>Pseudomonadati</taxon>
        <taxon>Pseudomonadota</taxon>
        <taxon>Alphaproteobacteria</taxon>
        <taxon>Rhodobacterales</taxon>
        <taxon>Roseobacteraceae</taxon>
        <taxon>Sulfitobacter</taxon>
    </lineage>
</organism>
<sequence>MKFLALSGSARNLSTNTAMLRAVAVAARPDHEVCVFDRIADLPVFSPDLEGDPLPEAVRDFVAQIGGCDGLILASPEYVRAIPGGLKNALDWLVSRDEIINKPIVLMHASHRGEDVLAQLRLVLATVSTRFCADPFLRFELMKNSPAEIESHLSQRQTAGQLANSSKISLPSAASSAPPCPVPSLAWASLCRDGQFLPILQEGLVYAAV</sequence>
<dbReference type="Proteomes" id="UP001596353">
    <property type="component" value="Unassembled WGS sequence"/>
</dbReference>
<gene>
    <name evidence="2" type="ORF">ACFQFQ_12175</name>
</gene>
<dbReference type="EMBL" id="JBHSWG010000001">
    <property type="protein sequence ID" value="MFC6760079.1"/>
    <property type="molecule type" value="Genomic_DNA"/>
</dbReference>
<evidence type="ECO:0000259" key="1">
    <source>
        <dbReference type="Pfam" id="PF03358"/>
    </source>
</evidence>
<evidence type="ECO:0000313" key="3">
    <source>
        <dbReference type="Proteomes" id="UP001596353"/>
    </source>
</evidence>
<dbReference type="Gene3D" id="3.40.50.360">
    <property type="match status" value="1"/>
</dbReference>
<dbReference type="InterPro" id="IPR050712">
    <property type="entry name" value="NAD(P)H-dep_reductase"/>
</dbReference>
<dbReference type="GO" id="GO:0016491">
    <property type="term" value="F:oxidoreductase activity"/>
    <property type="evidence" value="ECO:0007669"/>
    <property type="project" value="UniProtKB-KW"/>
</dbReference>
<proteinExistence type="predicted"/>
<keyword evidence="2" id="KW-0560">Oxidoreductase</keyword>
<reference evidence="3" key="1">
    <citation type="journal article" date="2019" name="Int. J. Syst. Evol. Microbiol.">
        <title>The Global Catalogue of Microorganisms (GCM) 10K type strain sequencing project: providing services to taxonomists for standard genome sequencing and annotation.</title>
        <authorList>
            <consortium name="The Broad Institute Genomics Platform"/>
            <consortium name="The Broad Institute Genome Sequencing Center for Infectious Disease"/>
            <person name="Wu L."/>
            <person name="Ma J."/>
        </authorList>
    </citation>
    <scope>NUCLEOTIDE SEQUENCE [LARGE SCALE GENOMIC DNA]</scope>
    <source>
        <strain evidence="3">CCUG 66188</strain>
    </source>
</reference>
<dbReference type="SUPFAM" id="SSF52218">
    <property type="entry name" value="Flavoproteins"/>
    <property type="match status" value="1"/>
</dbReference>
<dbReference type="EC" id="1.-.-.-" evidence="2"/>
<dbReference type="PANTHER" id="PTHR30543">
    <property type="entry name" value="CHROMATE REDUCTASE"/>
    <property type="match status" value="1"/>
</dbReference>
<feature type="domain" description="NADPH-dependent FMN reductase-like" evidence="1">
    <location>
        <begin position="1"/>
        <end position="128"/>
    </location>
</feature>
<name>A0ABW2B4W5_9RHOB</name>
<protein>
    <submittedName>
        <fullName evidence="2">NADPH-dependent FMN reductase</fullName>
        <ecNumber evidence="2">1.-.-.-</ecNumber>
    </submittedName>
</protein>
<keyword evidence="3" id="KW-1185">Reference proteome</keyword>